<feature type="domain" description="TFIIF beta subunit N-terminal" evidence="12">
    <location>
        <begin position="41"/>
        <end position="151"/>
    </location>
</feature>
<evidence type="ECO:0000256" key="5">
    <source>
        <dbReference type="ARBA" id="ARBA00023125"/>
    </source>
</evidence>
<accession>A0A9W8I714</accession>
<evidence type="ECO:0000259" key="12">
    <source>
        <dbReference type="Pfam" id="PF17683"/>
    </source>
</evidence>
<evidence type="ECO:0000256" key="4">
    <source>
        <dbReference type="ARBA" id="ARBA00023015"/>
    </source>
</evidence>
<sequence length="317" mass="36369">MAPSDAEEEKPYAADGSTSKKPESEELDDDYGEVNMDELGSKVWLVKVPSFLAEKWKEPRENGIQLGKMRIYDRADSSGSNISIILNDTEEYKDIPKEYRMQVANEKVSNMFIFSEGRNPREIIKPTSTLANKHVPIAMTGTVHHECTMTPRYTEEYTRIMRKRFLNRHKNSRKAQPLAKSEYSRSMLNVDNNMFDTAQKKSRVETRMTRMDRQELMNMIFAGFERYPYWNFKGLVEHTRQPAAYLREVLQDVARLNKNGPYANYYSLKPEFRKASADAAAAKTNASSSAGGTSNAEGQNSDNEDLDMDDEEDFEDV</sequence>
<evidence type="ECO:0000256" key="6">
    <source>
        <dbReference type="ARBA" id="ARBA00023163"/>
    </source>
</evidence>
<proteinExistence type="inferred from homology"/>
<evidence type="ECO:0000256" key="8">
    <source>
        <dbReference type="ARBA" id="ARBA00081473"/>
    </source>
</evidence>
<keyword evidence="6" id="KW-0804">Transcription</keyword>
<dbReference type="GO" id="GO:0006367">
    <property type="term" value="P:transcription initiation at RNA polymerase II promoter"/>
    <property type="evidence" value="ECO:0007669"/>
    <property type="project" value="InterPro"/>
</dbReference>
<dbReference type="InterPro" id="IPR036388">
    <property type="entry name" value="WH-like_DNA-bd_sf"/>
</dbReference>
<evidence type="ECO:0000256" key="7">
    <source>
        <dbReference type="ARBA" id="ARBA00023242"/>
    </source>
</evidence>
<dbReference type="Gene3D" id="1.10.10.10">
    <property type="entry name" value="Winged helix-like DNA-binding domain superfamily/Winged helix DNA-binding domain"/>
    <property type="match status" value="1"/>
</dbReference>
<keyword evidence="7" id="KW-0539">Nucleus</keyword>
<feature type="domain" description="TFIIF beta subunit HTH" evidence="11">
    <location>
        <begin position="209"/>
        <end position="273"/>
    </location>
</feature>
<evidence type="ECO:0000256" key="2">
    <source>
        <dbReference type="ARBA" id="ARBA00009543"/>
    </source>
</evidence>
<evidence type="ECO:0000259" key="11">
    <source>
        <dbReference type="Pfam" id="PF02270"/>
    </source>
</evidence>
<dbReference type="SUPFAM" id="SSF46785">
    <property type="entry name" value="Winged helix' DNA-binding domain"/>
    <property type="match status" value="1"/>
</dbReference>
<gene>
    <name evidence="13" type="ORF">IWW36_002452</name>
</gene>
<feature type="region of interest" description="Disordered" evidence="10">
    <location>
        <begin position="1"/>
        <end position="33"/>
    </location>
</feature>
<feature type="compositionally biased region" description="Low complexity" evidence="10">
    <location>
        <begin position="277"/>
        <end position="296"/>
    </location>
</feature>
<dbReference type="FunFam" id="1.10.10.10:FF:000035">
    <property type="entry name" value="General transcription factor IIF subunit 2"/>
    <property type="match status" value="1"/>
</dbReference>
<name>A0A9W8I714_9FUNG</name>
<keyword evidence="14" id="KW-1185">Reference proteome</keyword>
<evidence type="ECO:0000313" key="13">
    <source>
        <dbReference type="EMBL" id="KAJ2849685.1"/>
    </source>
</evidence>
<keyword evidence="5" id="KW-0238">DNA-binding</keyword>
<dbReference type="GO" id="GO:0003677">
    <property type="term" value="F:DNA binding"/>
    <property type="evidence" value="ECO:0007669"/>
    <property type="project" value="UniProtKB-KW"/>
</dbReference>
<dbReference type="OrthoDB" id="26094at2759"/>
<evidence type="ECO:0000313" key="14">
    <source>
        <dbReference type="Proteomes" id="UP001139887"/>
    </source>
</evidence>
<dbReference type="InterPro" id="IPR003196">
    <property type="entry name" value="TFIIF_beta"/>
</dbReference>
<dbReference type="AlphaFoldDB" id="A0A9W8I714"/>
<dbReference type="CDD" id="cd07980">
    <property type="entry name" value="TFIIF_beta"/>
    <property type="match status" value="1"/>
</dbReference>
<feature type="compositionally biased region" description="Acidic residues" evidence="10">
    <location>
        <begin position="302"/>
        <end position="317"/>
    </location>
</feature>
<evidence type="ECO:0000256" key="1">
    <source>
        <dbReference type="ARBA" id="ARBA00004123"/>
    </source>
</evidence>
<dbReference type="InterPro" id="IPR040450">
    <property type="entry name" value="TFIIF_beta_HTH"/>
</dbReference>
<protein>
    <recommendedName>
        <fullName evidence="3">Transcription initiation factor IIF subunit beta</fullName>
    </recommendedName>
    <alternativeName>
        <fullName evidence="9">TFIIF medium subunit</fullName>
    </alternativeName>
    <alternativeName>
        <fullName evidence="8">TFIIF-beta</fullName>
    </alternativeName>
</protein>
<dbReference type="InterPro" id="IPR040504">
    <property type="entry name" value="TFIIF_beta_N"/>
</dbReference>
<evidence type="ECO:0000256" key="3">
    <source>
        <dbReference type="ARBA" id="ARBA00021453"/>
    </source>
</evidence>
<comment type="subcellular location">
    <subcellularLocation>
        <location evidence="1">Nucleus</location>
    </subcellularLocation>
</comment>
<dbReference type="InterPro" id="IPR036390">
    <property type="entry name" value="WH_DNA-bd_sf"/>
</dbReference>
<dbReference type="Proteomes" id="UP001139887">
    <property type="component" value="Unassembled WGS sequence"/>
</dbReference>
<comment type="similarity">
    <text evidence="2">Belongs to the TFIIF beta subunit family.</text>
</comment>
<comment type="caution">
    <text evidence="13">The sequence shown here is derived from an EMBL/GenBank/DDBJ whole genome shotgun (WGS) entry which is preliminary data.</text>
</comment>
<dbReference type="PANTHER" id="PTHR10445:SF0">
    <property type="entry name" value="GENERAL TRANSCRIPTION FACTOR IIF SUBUNIT 2"/>
    <property type="match status" value="1"/>
</dbReference>
<dbReference type="InterPro" id="IPR011039">
    <property type="entry name" value="TFIIF_interaction"/>
</dbReference>
<dbReference type="GO" id="GO:0005674">
    <property type="term" value="C:transcription factor TFIIF complex"/>
    <property type="evidence" value="ECO:0007669"/>
    <property type="project" value="InterPro"/>
</dbReference>
<evidence type="ECO:0000256" key="9">
    <source>
        <dbReference type="ARBA" id="ARBA00081863"/>
    </source>
</evidence>
<dbReference type="Pfam" id="PF02270">
    <property type="entry name" value="TFIIF_beta"/>
    <property type="match status" value="1"/>
</dbReference>
<keyword evidence="4" id="KW-0805">Transcription regulation</keyword>
<organism evidence="13 14">
    <name type="scientific">Coemansia brasiliensis</name>
    <dbReference type="NCBI Taxonomy" id="2650707"/>
    <lineage>
        <taxon>Eukaryota</taxon>
        <taxon>Fungi</taxon>
        <taxon>Fungi incertae sedis</taxon>
        <taxon>Zoopagomycota</taxon>
        <taxon>Kickxellomycotina</taxon>
        <taxon>Kickxellomycetes</taxon>
        <taxon>Kickxellales</taxon>
        <taxon>Kickxellaceae</taxon>
        <taxon>Coemansia</taxon>
    </lineage>
</organism>
<reference evidence="13" key="1">
    <citation type="submission" date="2022-07" db="EMBL/GenBank/DDBJ databases">
        <title>Phylogenomic reconstructions and comparative analyses of Kickxellomycotina fungi.</title>
        <authorList>
            <person name="Reynolds N.K."/>
            <person name="Stajich J.E."/>
            <person name="Barry K."/>
            <person name="Grigoriev I.V."/>
            <person name="Crous P."/>
            <person name="Smith M.E."/>
        </authorList>
    </citation>
    <scope>NUCLEOTIDE SEQUENCE</scope>
    <source>
        <strain evidence="13">NRRL 1566</strain>
    </source>
</reference>
<dbReference type="Pfam" id="PF17683">
    <property type="entry name" value="TFIIF_beta_N"/>
    <property type="match status" value="1"/>
</dbReference>
<evidence type="ECO:0000256" key="10">
    <source>
        <dbReference type="SAM" id="MobiDB-lite"/>
    </source>
</evidence>
<feature type="region of interest" description="Disordered" evidence="10">
    <location>
        <begin position="277"/>
        <end position="317"/>
    </location>
</feature>
<dbReference type="PANTHER" id="PTHR10445">
    <property type="entry name" value="GENERAL TRANSCRIPTION FACTOR IIF SUBUNIT 2"/>
    <property type="match status" value="1"/>
</dbReference>
<dbReference type="SUPFAM" id="SSF50916">
    <property type="entry name" value="Rap30/74 interaction domains"/>
    <property type="match status" value="1"/>
</dbReference>
<dbReference type="EMBL" id="JANBUW010000064">
    <property type="protein sequence ID" value="KAJ2849685.1"/>
    <property type="molecule type" value="Genomic_DNA"/>
</dbReference>